<feature type="domain" description="NAD-dependent epimerase/dehydratase" evidence="3">
    <location>
        <begin position="7"/>
        <end position="245"/>
    </location>
</feature>
<dbReference type="InterPro" id="IPR001509">
    <property type="entry name" value="Epimerase_deHydtase"/>
</dbReference>
<proteinExistence type="inferred from homology"/>
<keyword evidence="5" id="KW-1185">Reference proteome</keyword>
<dbReference type="STRING" id="49186.SAMN05421647_104173"/>
<dbReference type="PANTHER" id="PTHR43000">
    <property type="entry name" value="DTDP-D-GLUCOSE 4,6-DEHYDRATASE-RELATED"/>
    <property type="match status" value="1"/>
</dbReference>
<sequence>MIKDKKIFITGGAGFIASRLISQLAGNNKIISFDNYTRNSLDYTDFSEHHNITKIKGDILDLEVLRQHMQGSDIVIHAAAIAGIESTVKNPVSTMRVNMIGTANVLQVAQEIGTIERFVDFSTSEVFGSNAYKVDELNHAVTGAVGEARWTYAVSKLAGEHMAHAYYKQYGLPTVTVRPFNVYGPGQTGEGALSIFIRKALKGEDLFIFGDGSQIRAWCYVDDMVSGVLKCLEHEDAVGESFNIGNARAVTTIYGLAESVCRILKSKSKIVFKDSLSADIELRIPKCEKAKSIMGFEARIDLNEGIELTADWISKNENSLPDLSKIFKEK</sequence>
<evidence type="ECO:0000256" key="2">
    <source>
        <dbReference type="ARBA" id="ARBA00007637"/>
    </source>
</evidence>
<gene>
    <name evidence="4" type="ORF">SAMN05421647_104173</name>
</gene>
<dbReference type="RefSeq" id="WP_076462772.1">
    <property type="nucleotide sequence ID" value="NZ_FTMN01000004.1"/>
</dbReference>
<evidence type="ECO:0000313" key="5">
    <source>
        <dbReference type="Proteomes" id="UP000186895"/>
    </source>
</evidence>
<evidence type="ECO:0000313" key="4">
    <source>
        <dbReference type="EMBL" id="SIQ38697.1"/>
    </source>
</evidence>
<protein>
    <submittedName>
        <fullName evidence="4">UDP-glucose 4-epimerase</fullName>
    </submittedName>
</protein>
<name>A0A1N6SCF7_9GAMM</name>
<dbReference type="Gene3D" id="3.40.50.720">
    <property type="entry name" value="NAD(P)-binding Rossmann-like Domain"/>
    <property type="match status" value="1"/>
</dbReference>
<evidence type="ECO:0000256" key="1">
    <source>
        <dbReference type="ARBA" id="ARBA00005125"/>
    </source>
</evidence>
<comment type="similarity">
    <text evidence="2">Belongs to the NAD(P)-dependent epimerase/dehydratase family.</text>
</comment>
<dbReference type="Proteomes" id="UP000186895">
    <property type="component" value="Unassembled WGS sequence"/>
</dbReference>
<organism evidence="4 5">
    <name type="scientific">Marinobacterium stanieri</name>
    <dbReference type="NCBI Taxonomy" id="49186"/>
    <lineage>
        <taxon>Bacteria</taxon>
        <taxon>Pseudomonadati</taxon>
        <taxon>Pseudomonadota</taxon>
        <taxon>Gammaproteobacteria</taxon>
        <taxon>Oceanospirillales</taxon>
        <taxon>Oceanospirillaceae</taxon>
        <taxon>Marinobacterium</taxon>
    </lineage>
</organism>
<dbReference type="Pfam" id="PF01370">
    <property type="entry name" value="Epimerase"/>
    <property type="match status" value="1"/>
</dbReference>
<evidence type="ECO:0000259" key="3">
    <source>
        <dbReference type="Pfam" id="PF01370"/>
    </source>
</evidence>
<reference evidence="4 5" key="1">
    <citation type="submission" date="2017-01" db="EMBL/GenBank/DDBJ databases">
        <authorList>
            <person name="Mah S.A."/>
            <person name="Swanson W.J."/>
            <person name="Moy G.W."/>
            <person name="Vacquier V.D."/>
        </authorList>
    </citation>
    <scope>NUCLEOTIDE SEQUENCE [LARGE SCALE GENOMIC DNA]</scope>
    <source>
        <strain evidence="4 5">DSM 7027</strain>
    </source>
</reference>
<dbReference type="InterPro" id="IPR036291">
    <property type="entry name" value="NAD(P)-bd_dom_sf"/>
</dbReference>
<dbReference type="AlphaFoldDB" id="A0A1N6SCF7"/>
<dbReference type="SUPFAM" id="SSF51735">
    <property type="entry name" value="NAD(P)-binding Rossmann-fold domains"/>
    <property type="match status" value="1"/>
</dbReference>
<dbReference type="EMBL" id="FTMN01000004">
    <property type="protein sequence ID" value="SIQ38697.1"/>
    <property type="molecule type" value="Genomic_DNA"/>
</dbReference>
<comment type="pathway">
    <text evidence="1">Bacterial outer membrane biogenesis; LPS O-antigen biosynthesis.</text>
</comment>
<accession>A0A1N6SCF7</accession>